<proteinExistence type="predicted"/>
<organism evidence="2 3">
    <name type="scientific">Laceyella putida</name>
    <dbReference type="NCBI Taxonomy" id="110101"/>
    <lineage>
        <taxon>Bacteria</taxon>
        <taxon>Bacillati</taxon>
        <taxon>Bacillota</taxon>
        <taxon>Bacilli</taxon>
        <taxon>Bacillales</taxon>
        <taxon>Thermoactinomycetaceae</taxon>
        <taxon>Laceyella</taxon>
    </lineage>
</organism>
<accession>A0ABW2RR61</accession>
<sequence>MRERIWTKLSELRELKGFFILKVVFFIVALLSGSVSFYKMDSLNDLWPELAGISIDILVVIFFYETIRKRDEERKMAEQKEEQEKELMQELISRNYQRLVEKIAITFVSFFASHIYNQRDIIRRRSYSEKIIEKQILPTLDGIIDQREYDFTPVLRREKDIPDSLLIDQRHCLNPEKKVYSIPDFDTKFRIPVRRYLNDFLKMYLSILPEEPKKALLRLNDSLLKFDDLIVQMGFWIPDDVEDDMEYLRKQKKISEEERKKLKGNIEDIAYKILDLFQYQETFTKKH</sequence>
<evidence type="ECO:0000313" key="3">
    <source>
        <dbReference type="Proteomes" id="UP001596500"/>
    </source>
</evidence>
<keyword evidence="3" id="KW-1185">Reference proteome</keyword>
<evidence type="ECO:0000313" key="2">
    <source>
        <dbReference type="EMBL" id="MFC7443523.1"/>
    </source>
</evidence>
<evidence type="ECO:0000256" key="1">
    <source>
        <dbReference type="SAM" id="Phobius"/>
    </source>
</evidence>
<name>A0ABW2RR61_9BACL</name>
<keyword evidence="1" id="KW-1133">Transmembrane helix</keyword>
<feature type="transmembrane region" description="Helical" evidence="1">
    <location>
        <begin position="20"/>
        <end position="38"/>
    </location>
</feature>
<comment type="caution">
    <text evidence="2">The sequence shown here is derived from an EMBL/GenBank/DDBJ whole genome shotgun (WGS) entry which is preliminary data.</text>
</comment>
<feature type="transmembrane region" description="Helical" evidence="1">
    <location>
        <begin position="50"/>
        <end position="67"/>
    </location>
</feature>
<keyword evidence="1" id="KW-0812">Transmembrane</keyword>
<dbReference type="RefSeq" id="WP_379867854.1">
    <property type="nucleotide sequence ID" value="NZ_JBHTBW010000087.1"/>
</dbReference>
<keyword evidence="1" id="KW-0472">Membrane</keyword>
<gene>
    <name evidence="2" type="ORF">ACFQNG_20905</name>
</gene>
<dbReference type="Proteomes" id="UP001596500">
    <property type="component" value="Unassembled WGS sequence"/>
</dbReference>
<protein>
    <submittedName>
        <fullName evidence="2">Uncharacterized protein</fullName>
    </submittedName>
</protein>
<dbReference type="EMBL" id="JBHTBW010000087">
    <property type="protein sequence ID" value="MFC7443523.1"/>
    <property type="molecule type" value="Genomic_DNA"/>
</dbReference>
<reference evidence="3" key="1">
    <citation type="journal article" date="2019" name="Int. J. Syst. Evol. Microbiol.">
        <title>The Global Catalogue of Microorganisms (GCM) 10K type strain sequencing project: providing services to taxonomists for standard genome sequencing and annotation.</title>
        <authorList>
            <consortium name="The Broad Institute Genomics Platform"/>
            <consortium name="The Broad Institute Genome Sequencing Center for Infectious Disease"/>
            <person name="Wu L."/>
            <person name="Ma J."/>
        </authorList>
    </citation>
    <scope>NUCLEOTIDE SEQUENCE [LARGE SCALE GENOMIC DNA]</scope>
    <source>
        <strain evidence="3">CGMCC 1.12942</strain>
    </source>
</reference>